<dbReference type="AlphaFoldDB" id="A0A5K7XB00"/>
<reference evidence="2" key="1">
    <citation type="submission" date="2019-10" db="EMBL/GenBank/DDBJ databases">
        <title>Lacipirellula parvula gen. nov., sp. nov., representing a lineage of planctomycetes widespread in freshwater anoxic habitats, and description of the family Lacipirellulaceae.</title>
        <authorList>
            <person name="Dedysh S.N."/>
            <person name="Kulichevskaya I.S."/>
            <person name="Beletsky A.V."/>
            <person name="Rakitin A.L."/>
            <person name="Mardanov A.V."/>
            <person name="Ivanova A.A."/>
            <person name="Saltykova V.X."/>
            <person name="Rijpstra W.I.C."/>
            <person name="Sinninghe Damste J.S."/>
            <person name="Ravin N.V."/>
        </authorList>
    </citation>
    <scope>NUCLEOTIDE SEQUENCE [LARGE SCALE GENOMIC DNA]</scope>
    <source>
        <strain evidence="2">PX69</strain>
    </source>
</reference>
<protein>
    <submittedName>
        <fullName evidence="1">Uncharacterized protein</fullName>
    </submittedName>
</protein>
<dbReference type="RefSeq" id="WP_152098034.1">
    <property type="nucleotide sequence ID" value="NZ_AP021861.1"/>
</dbReference>
<gene>
    <name evidence="1" type="ORF">PLANPX_1593</name>
</gene>
<accession>A0A5K7XB00</accession>
<sequence length="76" mass="8818">MVNVTVSDPPTDPRLRELLTAAAEQIRDQVETLKCHYHDWPSAVNVEIRDDKRVKFHVHACCVDHQNRIEELLEGE</sequence>
<organism evidence="1 2">
    <name type="scientific">Lacipirellula parvula</name>
    <dbReference type="NCBI Taxonomy" id="2650471"/>
    <lineage>
        <taxon>Bacteria</taxon>
        <taxon>Pseudomonadati</taxon>
        <taxon>Planctomycetota</taxon>
        <taxon>Planctomycetia</taxon>
        <taxon>Pirellulales</taxon>
        <taxon>Lacipirellulaceae</taxon>
        <taxon>Lacipirellula</taxon>
    </lineage>
</organism>
<name>A0A5K7XB00_9BACT</name>
<dbReference type="Proteomes" id="UP000326837">
    <property type="component" value="Chromosome"/>
</dbReference>
<dbReference type="EMBL" id="AP021861">
    <property type="protein sequence ID" value="BBO31981.1"/>
    <property type="molecule type" value="Genomic_DNA"/>
</dbReference>
<evidence type="ECO:0000313" key="2">
    <source>
        <dbReference type="Proteomes" id="UP000326837"/>
    </source>
</evidence>
<evidence type="ECO:0000313" key="1">
    <source>
        <dbReference type="EMBL" id="BBO31981.1"/>
    </source>
</evidence>
<proteinExistence type="predicted"/>
<dbReference type="KEGG" id="lpav:PLANPX_1593"/>
<keyword evidence="2" id="KW-1185">Reference proteome</keyword>